<gene>
    <name evidence="6" type="ORF">J437_LFUL000514</name>
</gene>
<organism evidence="6 7">
    <name type="scientific">Ladona fulva</name>
    <name type="common">Scarce chaser dragonfly</name>
    <name type="synonym">Libellula fulva</name>
    <dbReference type="NCBI Taxonomy" id="123851"/>
    <lineage>
        <taxon>Eukaryota</taxon>
        <taxon>Metazoa</taxon>
        <taxon>Ecdysozoa</taxon>
        <taxon>Arthropoda</taxon>
        <taxon>Hexapoda</taxon>
        <taxon>Insecta</taxon>
        <taxon>Pterygota</taxon>
        <taxon>Palaeoptera</taxon>
        <taxon>Odonata</taxon>
        <taxon>Epiprocta</taxon>
        <taxon>Anisoptera</taxon>
        <taxon>Libelluloidea</taxon>
        <taxon>Libellulidae</taxon>
        <taxon>Ladona</taxon>
    </lineage>
</organism>
<dbReference type="InterPro" id="IPR000859">
    <property type="entry name" value="CUB_dom"/>
</dbReference>
<keyword evidence="3" id="KW-1133">Transmembrane helix</keyword>
<dbReference type="OrthoDB" id="6128690at2759"/>
<dbReference type="Proteomes" id="UP000792457">
    <property type="component" value="Unassembled WGS sequence"/>
</dbReference>
<evidence type="ECO:0000256" key="3">
    <source>
        <dbReference type="SAM" id="Phobius"/>
    </source>
</evidence>
<evidence type="ECO:0000256" key="2">
    <source>
        <dbReference type="PROSITE-ProRule" id="PRU00059"/>
    </source>
</evidence>
<dbReference type="SUPFAM" id="SSF49854">
    <property type="entry name" value="Spermadhesin, CUB domain"/>
    <property type="match status" value="1"/>
</dbReference>
<name>A0A8K0JSV3_LADFU</name>
<keyword evidence="1" id="KW-1015">Disulfide bond</keyword>
<proteinExistence type="predicted"/>
<dbReference type="SMART" id="SM00042">
    <property type="entry name" value="CUB"/>
    <property type="match status" value="1"/>
</dbReference>
<evidence type="ECO:0000259" key="5">
    <source>
        <dbReference type="PROSITE" id="PS01180"/>
    </source>
</evidence>
<evidence type="ECO:0000256" key="1">
    <source>
        <dbReference type="ARBA" id="ARBA00023157"/>
    </source>
</evidence>
<dbReference type="AlphaFoldDB" id="A0A8K0JSV3"/>
<dbReference type="InterPro" id="IPR035914">
    <property type="entry name" value="Sperma_CUB_dom_sf"/>
</dbReference>
<dbReference type="Gene3D" id="2.60.120.290">
    <property type="entry name" value="Spermadhesin, CUB domain"/>
    <property type="match status" value="1"/>
</dbReference>
<reference evidence="6" key="1">
    <citation type="submission" date="2013-04" db="EMBL/GenBank/DDBJ databases">
        <authorList>
            <person name="Qu J."/>
            <person name="Murali S.C."/>
            <person name="Bandaranaike D."/>
            <person name="Bellair M."/>
            <person name="Blankenburg K."/>
            <person name="Chao H."/>
            <person name="Dinh H."/>
            <person name="Doddapaneni H."/>
            <person name="Downs B."/>
            <person name="Dugan-Rocha S."/>
            <person name="Elkadiri S."/>
            <person name="Gnanaolivu R.D."/>
            <person name="Hernandez B."/>
            <person name="Javaid M."/>
            <person name="Jayaseelan J.C."/>
            <person name="Lee S."/>
            <person name="Li M."/>
            <person name="Ming W."/>
            <person name="Munidasa M."/>
            <person name="Muniz J."/>
            <person name="Nguyen L."/>
            <person name="Ongeri F."/>
            <person name="Osuji N."/>
            <person name="Pu L.-L."/>
            <person name="Puazo M."/>
            <person name="Qu C."/>
            <person name="Quiroz J."/>
            <person name="Raj R."/>
            <person name="Weissenberger G."/>
            <person name="Xin Y."/>
            <person name="Zou X."/>
            <person name="Han Y."/>
            <person name="Richards S."/>
            <person name="Worley K."/>
            <person name="Muzny D."/>
            <person name="Gibbs R."/>
        </authorList>
    </citation>
    <scope>NUCLEOTIDE SEQUENCE</scope>
    <source>
        <strain evidence="6">Sampled in the wild</strain>
    </source>
</reference>
<feature type="signal peptide" evidence="4">
    <location>
        <begin position="1"/>
        <end position="23"/>
    </location>
</feature>
<feature type="domain" description="CUB" evidence="5">
    <location>
        <begin position="229"/>
        <end position="350"/>
    </location>
</feature>
<evidence type="ECO:0000313" key="7">
    <source>
        <dbReference type="Proteomes" id="UP000792457"/>
    </source>
</evidence>
<comment type="caution">
    <text evidence="2">Lacks conserved residue(s) required for the propagation of feature annotation.</text>
</comment>
<dbReference type="PROSITE" id="PS01180">
    <property type="entry name" value="CUB"/>
    <property type="match status" value="1"/>
</dbReference>
<comment type="caution">
    <text evidence="6">The sequence shown here is derived from an EMBL/GenBank/DDBJ whole genome shotgun (WGS) entry which is preliminary data.</text>
</comment>
<accession>A0A8K0JSV3</accession>
<keyword evidence="7" id="KW-1185">Reference proteome</keyword>
<dbReference type="EMBL" id="KZ308122">
    <property type="protein sequence ID" value="KAG8222070.1"/>
    <property type="molecule type" value="Genomic_DNA"/>
</dbReference>
<dbReference type="CDD" id="cd00041">
    <property type="entry name" value="CUB"/>
    <property type="match status" value="1"/>
</dbReference>
<protein>
    <recommendedName>
        <fullName evidence="5">CUB domain-containing protein</fullName>
    </recommendedName>
</protein>
<feature type="chain" id="PRO_5035478137" description="CUB domain-containing protein" evidence="4">
    <location>
        <begin position="24"/>
        <end position="673"/>
    </location>
</feature>
<evidence type="ECO:0000256" key="4">
    <source>
        <dbReference type="SAM" id="SignalP"/>
    </source>
</evidence>
<reference evidence="6" key="2">
    <citation type="submission" date="2017-10" db="EMBL/GenBank/DDBJ databases">
        <title>Ladona fulva Genome sequencing and assembly.</title>
        <authorList>
            <person name="Murali S."/>
            <person name="Richards S."/>
            <person name="Bandaranaike D."/>
            <person name="Bellair M."/>
            <person name="Blankenburg K."/>
            <person name="Chao H."/>
            <person name="Dinh H."/>
            <person name="Doddapaneni H."/>
            <person name="Dugan-Rocha S."/>
            <person name="Elkadiri S."/>
            <person name="Gnanaolivu R."/>
            <person name="Hernandez B."/>
            <person name="Skinner E."/>
            <person name="Javaid M."/>
            <person name="Lee S."/>
            <person name="Li M."/>
            <person name="Ming W."/>
            <person name="Munidasa M."/>
            <person name="Muniz J."/>
            <person name="Nguyen L."/>
            <person name="Hughes D."/>
            <person name="Osuji N."/>
            <person name="Pu L.-L."/>
            <person name="Puazo M."/>
            <person name="Qu C."/>
            <person name="Quiroz J."/>
            <person name="Raj R."/>
            <person name="Weissenberger G."/>
            <person name="Xin Y."/>
            <person name="Zou X."/>
            <person name="Han Y."/>
            <person name="Worley K."/>
            <person name="Muzny D."/>
            <person name="Gibbs R."/>
        </authorList>
    </citation>
    <scope>NUCLEOTIDE SEQUENCE</scope>
    <source>
        <strain evidence="6">Sampled in the wild</strain>
    </source>
</reference>
<evidence type="ECO:0000313" key="6">
    <source>
        <dbReference type="EMBL" id="KAG8222070.1"/>
    </source>
</evidence>
<feature type="transmembrane region" description="Helical" evidence="3">
    <location>
        <begin position="493"/>
        <end position="516"/>
    </location>
</feature>
<sequence length="673" mass="76313">MLLTSYRLLFILALETLIIFSYGKMTVSDTSTTRMEVEDKETKVDCIGNTTITSVENFMERTWHKAAEEESLKKGIEIGWEKGVNPLTSPLDCCFGVDEVDCVGQCFIGDTCSLTCGYLLFPENPTMGQKYTTSLSTTTDGLVWLRIAITDLRYKDKLFVSYEKDGNAIAEIICESFTEEEMEKFFTSQKEQLFVTYQARMTDNGELGCSQWETPSKKLYFRAVSKVECHNEEIVIKDADTQGKLFSPPDSSYPPLRDCSWTIRASSAGYGIGLFIDELDLNGFFGDHLRINAGGSHTFIKRGYIFTWSTSPSQQYLKVFPGGMVTLYFHTGRHLAPTKHKGFDIEYRTFGNGTIPDDSTTSSTTLVTPPAGYSTNASLYFAGKTPMEVYKERSVIKAALVNMANTFCNTENISLEEPISFKDIFFHRIMHCPSTWPYSSTCAEVIVQILAHTISGNYELTDYNILKMWERYGYDGNMTVAGVMPYHQDPNAVTWWLVAAAGTLGLFTLLIFGAWFHKKHAERVEYISQMNQSRIEADNLETNNSKHTTTSRKEKDCPIIVVTDEDEGDDISITYDRRDSYYDYDIPEFAEESTHYDNNDGFGLTITGEKVNHAFIPDEEDELDEVDLGREDFKFEFLASNGRRVSQNYDLPIHQRVINIDGNPDHDQTETNL</sequence>
<keyword evidence="3" id="KW-0812">Transmembrane</keyword>
<keyword evidence="4" id="KW-0732">Signal</keyword>
<keyword evidence="3" id="KW-0472">Membrane</keyword>